<reference evidence="5 6" key="1">
    <citation type="submission" date="2020-03" db="EMBL/GenBank/DDBJ databases">
        <title>Bacterial isolates of synthetic phycosphere.</title>
        <authorList>
            <person name="Fu H."/>
            <person name="Moran M.A."/>
        </authorList>
    </citation>
    <scope>NUCLEOTIDE SEQUENCE [LARGE SCALE GENOMIC DNA]</scope>
    <source>
        <strain evidence="5 6">HF1</strain>
    </source>
</reference>
<dbReference type="PANTHER" id="PTHR42659:SF2">
    <property type="entry name" value="XANTHINE DEHYDROGENASE SUBUNIT C-RELATED"/>
    <property type="match status" value="1"/>
</dbReference>
<name>A0ABX0W3E2_9RHOB</name>
<evidence type="ECO:0000256" key="2">
    <source>
        <dbReference type="ARBA" id="ARBA00022827"/>
    </source>
</evidence>
<dbReference type="Gene3D" id="3.30.390.50">
    <property type="entry name" value="CO dehydrogenase flavoprotein, C-terminal domain"/>
    <property type="match status" value="1"/>
</dbReference>
<dbReference type="EMBL" id="JAATOP010000010">
    <property type="protein sequence ID" value="NIY73452.1"/>
    <property type="molecule type" value="Genomic_DNA"/>
</dbReference>
<evidence type="ECO:0000313" key="5">
    <source>
        <dbReference type="EMBL" id="NIY73452.1"/>
    </source>
</evidence>
<feature type="domain" description="FAD-binding PCMH-type" evidence="4">
    <location>
        <begin position="1"/>
        <end position="177"/>
    </location>
</feature>
<keyword evidence="1" id="KW-0285">Flavoprotein</keyword>
<dbReference type="Pfam" id="PF03450">
    <property type="entry name" value="CO_deh_flav_C"/>
    <property type="match status" value="1"/>
</dbReference>
<dbReference type="SMART" id="SM01092">
    <property type="entry name" value="CO_deh_flav_C"/>
    <property type="match status" value="1"/>
</dbReference>
<evidence type="ECO:0000259" key="4">
    <source>
        <dbReference type="PROSITE" id="PS51387"/>
    </source>
</evidence>
<protein>
    <submittedName>
        <fullName evidence="5">Xanthine dehydrogenase family protein subunit M</fullName>
    </submittedName>
</protein>
<dbReference type="InterPro" id="IPR036683">
    <property type="entry name" value="CO_DH_flav_C_dom_sf"/>
</dbReference>
<dbReference type="InterPro" id="IPR051312">
    <property type="entry name" value="Diverse_Substr_Oxidored"/>
</dbReference>
<dbReference type="Pfam" id="PF00941">
    <property type="entry name" value="FAD_binding_5"/>
    <property type="match status" value="1"/>
</dbReference>
<dbReference type="InterPro" id="IPR016167">
    <property type="entry name" value="FAD-bd_PCMH_sub1"/>
</dbReference>
<dbReference type="SUPFAM" id="SSF56176">
    <property type="entry name" value="FAD-binding/transporter-associated domain-like"/>
    <property type="match status" value="1"/>
</dbReference>
<keyword evidence="6" id="KW-1185">Reference proteome</keyword>
<dbReference type="InterPro" id="IPR036318">
    <property type="entry name" value="FAD-bd_PCMH-like_sf"/>
</dbReference>
<evidence type="ECO:0000256" key="3">
    <source>
        <dbReference type="ARBA" id="ARBA00023002"/>
    </source>
</evidence>
<gene>
    <name evidence="5" type="ORF">HCZ30_13555</name>
</gene>
<dbReference type="RefSeq" id="WP_167638835.1">
    <property type="nucleotide sequence ID" value="NZ_JAATOP010000010.1"/>
</dbReference>
<accession>A0ABX0W3E2</accession>
<organism evidence="5 6">
    <name type="scientific">Marivivens donghaensis</name>
    <dbReference type="NCBI Taxonomy" id="1699413"/>
    <lineage>
        <taxon>Bacteria</taxon>
        <taxon>Pseudomonadati</taxon>
        <taxon>Pseudomonadota</taxon>
        <taxon>Alphaproteobacteria</taxon>
        <taxon>Rhodobacterales</taxon>
        <taxon>Paracoccaceae</taxon>
        <taxon>Marivivens group</taxon>
        <taxon>Marivivens</taxon>
    </lineage>
</organism>
<dbReference type="Gene3D" id="3.30.43.10">
    <property type="entry name" value="Uridine Diphospho-n-acetylenolpyruvylglucosamine Reductase, domain 2"/>
    <property type="match status" value="1"/>
</dbReference>
<dbReference type="InterPro" id="IPR016169">
    <property type="entry name" value="FAD-bd_PCMH_sub2"/>
</dbReference>
<dbReference type="SUPFAM" id="SSF55447">
    <property type="entry name" value="CO dehydrogenase flavoprotein C-terminal domain-like"/>
    <property type="match status" value="1"/>
</dbReference>
<evidence type="ECO:0000313" key="6">
    <source>
        <dbReference type="Proteomes" id="UP000709466"/>
    </source>
</evidence>
<dbReference type="InterPro" id="IPR016166">
    <property type="entry name" value="FAD-bd_PCMH"/>
</dbReference>
<dbReference type="PROSITE" id="PS51387">
    <property type="entry name" value="FAD_PCMH"/>
    <property type="match status" value="1"/>
</dbReference>
<dbReference type="Gene3D" id="3.30.465.10">
    <property type="match status" value="1"/>
</dbReference>
<proteinExistence type="predicted"/>
<comment type="caution">
    <text evidence="5">The sequence shown here is derived from an EMBL/GenBank/DDBJ whole genome shotgun (WGS) entry which is preliminary data.</text>
</comment>
<keyword evidence="2" id="KW-0274">FAD</keyword>
<sequence length="284" mass="30053">MIPSGFEYHRPSDLPTAVKILDEHGDEARVLAGGHSIIPMMKLRMADLSHLIDLQDVASLKEVSVAGDTVTIGAMVTQAELISNDALAKAAPILREAALQIADPQVRYVGTVGGNVANGDPGNDMPGLMQCLGATYVLYGSDGEREVDAREFYEAAYMTARADNEILTHIKIKATTAGYAYEKQKRKIGDYATAAAAVLIEQSGGKVTSASIAMTNLSDTPIHSTGAGDALVGTACDAAAISSAIAAMQADILPNEDNRGPIEFKRHVAATMLRRAIERAWSRA</sequence>
<dbReference type="Proteomes" id="UP000709466">
    <property type="component" value="Unassembled WGS sequence"/>
</dbReference>
<dbReference type="PANTHER" id="PTHR42659">
    <property type="entry name" value="XANTHINE DEHYDROGENASE SUBUNIT C-RELATED"/>
    <property type="match status" value="1"/>
</dbReference>
<dbReference type="InterPro" id="IPR005107">
    <property type="entry name" value="CO_DH_flav_C"/>
</dbReference>
<dbReference type="InterPro" id="IPR002346">
    <property type="entry name" value="Mopterin_DH_FAD-bd"/>
</dbReference>
<evidence type="ECO:0000256" key="1">
    <source>
        <dbReference type="ARBA" id="ARBA00022630"/>
    </source>
</evidence>
<keyword evidence="3" id="KW-0560">Oxidoreductase</keyword>